<evidence type="ECO:0000313" key="1">
    <source>
        <dbReference type="EMBL" id="JAP13877.1"/>
    </source>
</evidence>
<sequence length="70" mass="7850">MNFTETLPVLILKGTHLAYCFAHLLQLTLVVVAKKHSNVDNIFKILNIAGGSIKRKEMIRQKTNGITSAW</sequence>
<name>A0A0V0H0G1_SOLCH</name>
<organism evidence="1">
    <name type="scientific">Solanum chacoense</name>
    <name type="common">Chaco potato</name>
    <dbReference type="NCBI Taxonomy" id="4108"/>
    <lineage>
        <taxon>Eukaryota</taxon>
        <taxon>Viridiplantae</taxon>
        <taxon>Streptophyta</taxon>
        <taxon>Embryophyta</taxon>
        <taxon>Tracheophyta</taxon>
        <taxon>Spermatophyta</taxon>
        <taxon>Magnoliopsida</taxon>
        <taxon>eudicotyledons</taxon>
        <taxon>Gunneridae</taxon>
        <taxon>Pentapetalae</taxon>
        <taxon>asterids</taxon>
        <taxon>lamiids</taxon>
        <taxon>Solanales</taxon>
        <taxon>Solanaceae</taxon>
        <taxon>Solanoideae</taxon>
        <taxon>Solaneae</taxon>
        <taxon>Solanum</taxon>
    </lineage>
</organism>
<protein>
    <submittedName>
        <fullName evidence="1">Putative ovule protein</fullName>
    </submittedName>
</protein>
<accession>A0A0V0H0G1</accession>
<proteinExistence type="predicted"/>
<dbReference type="AlphaFoldDB" id="A0A0V0H0G1"/>
<reference evidence="1" key="1">
    <citation type="submission" date="2015-12" db="EMBL/GenBank/DDBJ databases">
        <title>Gene expression during late stages of embryo sac development: a critical building block for successful pollen-pistil interactions.</title>
        <authorList>
            <person name="Liu Y."/>
            <person name="Joly V."/>
            <person name="Sabar M."/>
            <person name="Matton D.P."/>
        </authorList>
    </citation>
    <scope>NUCLEOTIDE SEQUENCE</scope>
</reference>
<dbReference type="EMBL" id="GEDG01027399">
    <property type="protein sequence ID" value="JAP13877.1"/>
    <property type="molecule type" value="Transcribed_RNA"/>
</dbReference>